<comment type="caution">
    <text evidence="11">The sequence shown here is derived from an EMBL/GenBank/DDBJ whole genome shotgun (WGS) entry which is preliminary data.</text>
</comment>
<feature type="transmembrane region" description="Helical" evidence="9">
    <location>
        <begin position="290"/>
        <end position="309"/>
    </location>
</feature>
<sequence>MAILSSSPTLSNRSTIFMDDCTNALLEMGGTLELTDSLKCLRRKNQEATQVFVTKIKYAMKTAVLHEIGGVTSLGMTFIEWMELRGDSLLITTMSEFIKLLDIWCSMKESRRSMDGSATDGHDMNSCETNEADQAFLQKASSSITAQFLVEAKQTVLRDSYSKAQEGKWSIEVNDDTVPLVATSVTYKTARVWIINLWKTAFLFGLLFCIAYFMVFVQMWSDDLVLKNAKGAPLVSLHDVVYERYIPKYFKQLPSTIVDAPIGFGLLFSIAFSIWVGGRQDPTRYMRRSLYGLCCLYGFRTLSIAVTQLPPSNPAFCKPFPATFQEYIPASLDMLSGKSPACSDMMFSGHTGVLCFILMRLWFDTANNGVKPFFRYLIRTVAVVAYCLSVTTFIAVRLHYTMDVLIGAAIGFSWAISFENSFVMLPLYTTQSGFILALLRWVESSSEPVAPSLVKMD</sequence>
<feature type="transmembrane region" description="Helical" evidence="9">
    <location>
        <begin position="345"/>
        <end position="364"/>
    </location>
</feature>
<evidence type="ECO:0000256" key="6">
    <source>
        <dbReference type="ARBA" id="ARBA00022989"/>
    </source>
</evidence>
<feature type="transmembrane region" description="Helical" evidence="9">
    <location>
        <begin position="260"/>
        <end position="278"/>
    </location>
</feature>
<name>A0A1Y2CMG7_9FUNG</name>
<dbReference type="GO" id="GO:0033188">
    <property type="term" value="F:sphingomyelin synthase activity"/>
    <property type="evidence" value="ECO:0007669"/>
    <property type="project" value="TreeGrafter"/>
</dbReference>
<keyword evidence="7" id="KW-0443">Lipid metabolism</keyword>
<evidence type="ECO:0000256" key="1">
    <source>
        <dbReference type="ARBA" id="ARBA00004141"/>
    </source>
</evidence>
<dbReference type="AlphaFoldDB" id="A0A1Y2CMG7"/>
<dbReference type="EMBL" id="MCGO01000012">
    <property type="protein sequence ID" value="ORY48220.1"/>
    <property type="molecule type" value="Genomic_DNA"/>
</dbReference>
<comment type="subcellular location">
    <subcellularLocation>
        <location evidence="1">Membrane</location>
        <topology evidence="1">Multi-pass membrane protein</topology>
    </subcellularLocation>
</comment>
<keyword evidence="6 9" id="KW-1133">Transmembrane helix</keyword>
<evidence type="ECO:0000256" key="9">
    <source>
        <dbReference type="SAM" id="Phobius"/>
    </source>
</evidence>
<dbReference type="OrthoDB" id="422827at2759"/>
<gene>
    <name evidence="11" type="ORF">BCR33DRAFT_714620</name>
</gene>
<keyword evidence="5" id="KW-0746">Sphingolipid metabolism</keyword>
<proteinExistence type="inferred from homology"/>
<evidence type="ECO:0000259" key="10">
    <source>
        <dbReference type="Pfam" id="PF14360"/>
    </source>
</evidence>
<dbReference type="GO" id="GO:0000139">
    <property type="term" value="C:Golgi membrane"/>
    <property type="evidence" value="ECO:0007669"/>
    <property type="project" value="TreeGrafter"/>
</dbReference>
<accession>A0A1Y2CMG7</accession>
<dbReference type="GO" id="GO:0046513">
    <property type="term" value="P:ceramide biosynthetic process"/>
    <property type="evidence" value="ECO:0007669"/>
    <property type="project" value="TreeGrafter"/>
</dbReference>
<dbReference type="STRING" id="329046.A0A1Y2CMG7"/>
<evidence type="ECO:0000256" key="5">
    <source>
        <dbReference type="ARBA" id="ARBA00022919"/>
    </source>
</evidence>
<evidence type="ECO:0000256" key="2">
    <source>
        <dbReference type="ARBA" id="ARBA00005441"/>
    </source>
</evidence>
<reference evidence="11 12" key="1">
    <citation type="submission" date="2016-07" db="EMBL/GenBank/DDBJ databases">
        <title>Pervasive Adenine N6-methylation of Active Genes in Fungi.</title>
        <authorList>
            <consortium name="DOE Joint Genome Institute"/>
            <person name="Mondo S.J."/>
            <person name="Dannebaum R.O."/>
            <person name="Kuo R.C."/>
            <person name="Labutti K."/>
            <person name="Haridas S."/>
            <person name="Kuo A."/>
            <person name="Salamov A."/>
            <person name="Ahrendt S.R."/>
            <person name="Lipzen A."/>
            <person name="Sullivan W."/>
            <person name="Andreopoulos W.B."/>
            <person name="Clum A."/>
            <person name="Lindquist E."/>
            <person name="Daum C."/>
            <person name="Ramamoorthy G.K."/>
            <person name="Gryganskyi A."/>
            <person name="Culley D."/>
            <person name="Magnuson J.K."/>
            <person name="James T.Y."/>
            <person name="O'Malley M.A."/>
            <person name="Stajich J.E."/>
            <person name="Spatafora J.W."/>
            <person name="Visel A."/>
            <person name="Grigoriev I.V."/>
        </authorList>
    </citation>
    <scope>NUCLEOTIDE SEQUENCE [LARGE SCALE GENOMIC DNA]</scope>
    <source>
        <strain evidence="11 12">JEL800</strain>
    </source>
</reference>
<dbReference type="GO" id="GO:0005886">
    <property type="term" value="C:plasma membrane"/>
    <property type="evidence" value="ECO:0007669"/>
    <property type="project" value="TreeGrafter"/>
</dbReference>
<feature type="transmembrane region" description="Helical" evidence="9">
    <location>
        <begin position="201"/>
        <end position="220"/>
    </location>
</feature>
<protein>
    <recommendedName>
        <fullName evidence="10">Sphingomyelin synthase-like domain-containing protein</fullName>
    </recommendedName>
</protein>
<keyword evidence="8 9" id="KW-0472">Membrane</keyword>
<comment type="similarity">
    <text evidence="2">Belongs to the sphingomyelin synthase family.</text>
</comment>
<dbReference type="InterPro" id="IPR045221">
    <property type="entry name" value="Sphingomyelin_synth-like"/>
</dbReference>
<feature type="transmembrane region" description="Helical" evidence="9">
    <location>
        <begin position="376"/>
        <end position="398"/>
    </location>
</feature>
<keyword evidence="12" id="KW-1185">Reference proteome</keyword>
<evidence type="ECO:0000256" key="7">
    <source>
        <dbReference type="ARBA" id="ARBA00023098"/>
    </source>
</evidence>
<dbReference type="GO" id="GO:0005789">
    <property type="term" value="C:endoplasmic reticulum membrane"/>
    <property type="evidence" value="ECO:0007669"/>
    <property type="project" value="TreeGrafter"/>
</dbReference>
<dbReference type="PANTHER" id="PTHR21290:SF25">
    <property type="entry name" value="SPHINGOMYELIN SYNTHASE-RELATED PROTEIN 1"/>
    <property type="match status" value="1"/>
</dbReference>
<evidence type="ECO:0000256" key="3">
    <source>
        <dbReference type="ARBA" id="ARBA00022679"/>
    </source>
</evidence>
<evidence type="ECO:0000256" key="8">
    <source>
        <dbReference type="ARBA" id="ARBA00023136"/>
    </source>
</evidence>
<evidence type="ECO:0000313" key="11">
    <source>
        <dbReference type="EMBL" id="ORY48220.1"/>
    </source>
</evidence>
<evidence type="ECO:0000256" key="4">
    <source>
        <dbReference type="ARBA" id="ARBA00022692"/>
    </source>
</evidence>
<evidence type="ECO:0000313" key="12">
    <source>
        <dbReference type="Proteomes" id="UP000193642"/>
    </source>
</evidence>
<dbReference type="InterPro" id="IPR025749">
    <property type="entry name" value="Sphingomyelin_synth-like_dom"/>
</dbReference>
<feature type="domain" description="Sphingomyelin synthase-like" evidence="10">
    <location>
        <begin position="342"/>
        <end position="412"/>
    </location>
</feature>
<keyword evidence="3" id="KW-0808">Transferase</keyword>
<dbReference type="Pfam" id="PF14360">
    <property type="entry name" value="PAP2_C"/>
    <property type="match status" value="1"/>
</dbReference>
<dbReference type="GO" id="GO:0047493">
    <property type="term" value="F:ceramide cholinephosphotransferase activity"/>
    <property type="evidence" value="ECO:0007669"/>
    <property type="project" value="TreeGrafter"/>
</dbReference>
<dbReference type="PANTHER" id="PTHR21290">
    <property type="entry name" value="SPHINGOMYELIN SYNTHETASE"/>
    <property type="match status" value="1"/>
</dbReference>
<organism evidence="11 12">
    <name type="scientific">Rhizoclosmatium globosum</name>
    <dbReference type="NCBI Taxonomy" id="329046"/>
    <lineage>
        <taxon>Eukaryota</taxon>
        <taxon>Fungi</taxon>
        <taxon>Fungi incertae sedis</taxon>
        <taxon>Chytridiomycota</taxon>
        <taxon>Chytridiomycota incertae sedis</taxon>
        <taxon>Chytridiomycetes</taxon>
        <taxon>Chytridiales</taxon>
        <taxon>Chytriomycetaceae</taxon>
        <taxon>Rhizoclosmatium</taxon>
    </lineage>
</organism>
<keyword evidence="4 9" id="KW-0812">Transmembrane</keyword>
<feature type="transmembrane region" description="Helical" evidence="9">
    <location>
        <begin position="404"/>
        <end position="428"/>
    </location>
</feature>
<dbReference type="Proteomes" id="UP000193642">
    <property type="component" value="Unassembled WGS sequence"/>
</dbReference>